<accession>A0AAW6XV90</accession>
<feature type="non-terminal residue" evidence="7">
    <location>
        <position position="1"/>
    </location>
</feature>
<dbReference type="AlphaFoldDB" id="A0AAW6XV90"/>
<evidence type="ECO:0000256" key="1">
    <source>
        <dbReference type="ARBA" id="ARBA00004141"/>
    </source>
</evidence>
<sequence length="91" mass="9245">IFVAFIDAVGIGIGALILGVPLAIPLAVLVFLASFIPMIGATLTGAMAVLLALMSNGLVNALLMLGVVLLVQQIESNVLQPLVMGKAVALH</sequence>
<evidence type="ECO:0000256" key="6">
    <source>
        <dbReference type="SAM" id="Phobius"/>
    </source>
</evidence>
<comment type="caution">
    <text evidence="7">The sequence shown here is derived from an EMBL/GenBank/DDBJ whole genome shotgun (WGS) entry which is preliminary data.</text>
</comment>
<comment type="similarity">
    <text evidence="2">Belongs to the autoinducer-2 exporter (AI-2E) (TC 2.A.86) family.</text>
</comment>
<comment type="subcellular location">
    <subcellularLocation>
        <location evidence="1">Membrane</location>
        <topology evidence="1">Multi-pass membrane protein</topology>
    </subcellularLocation>
</comment>
<evidence type="ECO:0000256" key="4">
    <source>
        <dbReference type="ARBA" id="ARBA00022989"/>
    </source>
</evidence>
<feature type="transmembrane region" description="Helical" evidence="6">
    <location>
        <begin position="12"/>
        <end position="36"/>
    </location>
</feature>
<evidence type="ECO:0000256" key="5">
    <source>
        <dbReference type="ARBA" id="ARBA00023136"/>
    </source>
</evidence>
<dbReference type="GO" id="GO:0016020">
    <property type="term" value="C:membrane"/>
    <property type="evidence" value="ECO:0007669"/>
    <property type="project" value="UniProtKB-SubCell"/>
</dbReference>
<protein>
    <submittedName>
        <fullName evidence="7">AI-2E family transporter</fullName>
    </submittedName>
</protein>
<gene>
    <name evidence="7" type="ORF">QP229_11940</name>
</gene>
<dbReference type="EMBL" id="JASOIH010000368">
    <property type="protein sequence ID" value="MDK6900660.1"/>
    <property type="molecule type" value="Genomic_DNA"/>
</dbReference>
<evidence type="ECO:0000313" key="7">
    <source>
        <dbReference type="EMBL" id="MDK6900660.1"/>
    </source>
</evidence>
<evidence type="ECO:0000256" key="3">
    <source>
        <dbReference type="ARBA" id="ARBA00022692"/>
    </source>
</evidence>
<evidence type="ECO:0000313" key="8">
    <source>
        <dbReference type="Proteomes" id="UP001230629"/>
    </source>
</evidence>
<keyword evidence="3 6" id="KW-0812">Transmembrane</keyword>
<feature type="non-terminal residue" evidence="7">
    <location>
        <position position="91"/>
    </location>
</feature>
<keyword evidence="5 6" id="KW-0472">Membrane</keyword>
<dbReference type="Pfam" id="PF01594">
    <property type="entry name" value="AI-2E_transport"/>
    <property type="match status" value="1"/>
</dbReference>
<feature type="transmembrane region" description="Helical" evidence="6">
    <location>
        <begin position="48"/>
        <end position="71"/>
    </location>
</feature>
<evidence type="ECO:0000256" key="2">
    <source>
        <dbReference type="ARBA" id="ARBA00009773"/>
    </source>
</evidence>
<name>A0AAW6XV90_STRAG</name>
<dbReference type="InterPro" id="IPR002549">
    <property type="entry name" value="AI-2E-like"/>
</dbReference>
<dbReference type="Proteomes" id="UP001230629">
    <property type="component" value="Unassembled WGS sequence"/>
</dbReference>
<organism evidence="7 8">
    <name type="scientific">Streptococcus agalactiae</name>
    <dbReference type="NCBI Taxonomy" id="1311"/>
    <lineage>
        <taxon>Bacteria</taxon>
        <taxon>Bacillati</taxon>
        <taxon>Bacillota</taxon>
        <taxon>Bacilli</taxon>
        <taxon>Lactobacillales</taxon>
        <taxon>Streptococcaceae</taxon>
        <taxon>Streptococcus</taxon>
    </lineage>
</organism>
<proteinExistence type="inferred from homology"/>
<keyword evidence="4 6" id="KW-1133">Transmembrane helix</keyword>
<reference evidence="7" key="1">
    <citation type="submission" date="2023-05" db="EMBL/GenBank/DDBJ databases">
        <title>Cataloging the Phylogenetic Diversity of Human Bladder Bacteria.</title>
        <authorList>
            <person name="Du J."/>
        </authorList>
    </citation>
    <scope>NUCLEOTIDE SEQUENCE</scope>
    <source>
        <strain evidence="7">UMB8703</strain>
    </source>
</reference>